<sequence length="218" mass="26078">LQELDTSTQHPEAYDISRPLNEQITAKLLQEIPEMKFNIQKPKVIVFSITLNFDNNIYTLMSQEINQENTSKDIRDNKNEVENQVNSEVDSENSFFENFFYESENELDENQTTFDFNNELKLELDSNNNEQNFDYTCDKEINELISDNEELINKEKKSNVQTPISQQILEDLLTYNKKIPDNIYDETLRLLGANWDKRRVYCWWNYRIKQKNKELLKH</sequence>
<name>A0A9N9CB85_9GLOM</name>
<reference evidence="1" key="1">
    <citation type="submission" date="2021-06" db="EMBL/GenBank/DDBJ databases">
        <authorList>
            <person name="Kallberg Y."/>
            <person name="Tangrot J."/>
            <person name="Rosling A."/>
        </authorList>
    </citation>
    <scope>NUCLEOTIDE SEQUENCE</scope>
    <source>
        <strain evidence="1">AZ414A</strain>
    </source>
</reference>
<protein>
    <submittedName>
        <fullName evidence="1">143_t:CDS:1</fullName>
    </submittedName>
</protein>
<dbReference type="Proteomes" id="UP000789706">
    <property type="component" value="Unassembled WGS sequence"/>
</dbReference>
<proteinExistence type="predicted"/>
<gene>
    <name evidence="1" type="ORF">DEBURN_LOCUS9184</name>
</gene>
<organism evidence="1 2">
    <name type="scientific">Diversispora eburnea</name>
    <dbReference type="NCBI Taxonomy" id="1213867"/>
    <lineage>
        <taxon>Eukaryota</taxon>
        <taxon>Fungi</taxon>
        <taxon>Fungi incertae sedis</taxon>
        <taxon>Mucoromycota</taxon>
        <taxon>Glomeromycotina</taxon>
        <taxon>Glomeromycetes</taxon>
        <taxon>Diversisporales</taxon>
        <taxon>Diversisporaceae</taxon>
        <taxon>Diversispora</taxon>
    </lineage>
</organism>
<dbReference type="EMBL" id="CAJVPK010001635">
    <property type="protein sequence ID" value="CAG8593700.1"/>
    <property type="molecule type" value="Genomic_DNA"/>
</dbReference>
<keyword evidence="2" id="KW-1185">Reference proteome</keyword>
<dbReference type="AlphaFoldDB" id="A0A9N9CB85"/>
<comment type="caution">
    <text evidence="1">The sequence shown here is derived from an EMBL/GenBank/DDBJ whole genome shotgun (WGS) entry which is preliminary data.</text>
</comment>
<feature type="non-terminal residue" evidence="1">
    <location>
        <position position="1"/>
    </location>
</feature>
<dbReference type="OrthoDB" id="2377306at2759"/>
<accession>A0A9N9CB85</accession>
<evidence type="ECO:0000313" key="1">
    <source>
        <dbReference type="EMBL" id="CAG8593700.1"/>
    </source>
</evidence>
<evidence type="ECO:0000313" key="2">
    <source>
        <dbReference type="Proteomes" id="UP000789706"/>
    </source>
</evidence>